<dbReference type="PANTHER" id="PTHR33392">
    <property type="entry name" value="POLYISOPRENYL-TEICHOIC ACID--PEPTIDOGLYCAN TEICHOIC ACID TRANSFERASE TAGU"/>
    <property type="match status" value="1"/>
</dbReference>
<keyword evidence="3" id="KW-1133">Transmembrane helix</keyword>
<feature type="region of interest" description="Disordered" evidence="2">
    <location>
        <begin position="20"/>
        <end position="42"/>
    </location>
</feature>
<accession>A0A4Y3N7A0</accession>
<gene>
    <name evidence="5" type="ORF">AAU01_04890</name>
</gene>
<dbReference type="AlphaFoldDB" id="A0A4Y3N7A0"/>
<dbReference type="NCBIfam" id="TIGR00350">
    <property type="entry name" value="lytR_cpsA_psr"/>
    <property type="match status" value="1"/>
</dbReference>
<dbReference type="InterPro" id="IPR004474">
    <property type="entry name" value="LytR_CpsA_psr"/>
</dbReference>
<evidence type="ECO:0000256" key="3">
    <source>
        <dbReference type="SAM" id="Phobius"/>
    </source>
</evidence>
<keyword evidence="3" id="KW-0812">Transmembrane</keyword>
<keyword evidence="3" id="KW-0472">Membrane</keyword>
<feature type="domain" description="Cell envelope-related transcriptional attenuator" evidence="4">
    <location>
        <begin position="128"/>
        <end position="274"/>
    </location>
</feature>
<feature type="transmembrane region" description="Helical" evidence="3">
    <location>
        <begin position="49"/>
        <end position="70"/>
    </location>
</feature>
<reference evidence="5 6" key="1">
    <citation type="submission" date="2019-06" db="EMBL/GenBank/DDBJ databases">
        <title>Whole genome shotgun sequence of Paenarthrobacter aurescens NBRC 12136.</title>
        <authorList>
            <person name="Hosoyama A."/>
            <person name="Uohara A."/>
            <person name="Ohji S."/>
            <person name="Ichikawa N."/>
        </authorList>
    </citation>
    <scope>NUCLEOTIDE SEQUENCE [LARGE SCALE GENOMIC DNA]</scope>
    <source>
        <strain evidence="5 6">NBRC 12136</strain>
    </source>
</reference>
<evidence type="ECO:0000313" key="5">
    <source>
        <dbReference type="EMBL" id="GEB17734.1"/>
    </source>
</evidence>
<evidence type="ECO:0000313" key="6">
    <source>
        <dbReference type="Proteomes" id="UP000317715"/>
    </source>
</evidence>
<dbReference type="OrthoDB" id="9782542at2"/>
<evidence type="ECO:0000256" key="1">
    <source>
        <dbReference type="ARBA" id="ARBA00006068"/>
    </source>
</evidence>
<dbReference type="Pfam" id="PF03816">
    <property type="entry name" value="LytR_cpsA_psr"/>
    <property type="match status" value="1"/>
</dbReference>
<evidence type="ECO:0000259" key="4">
    <source>
        <dbReference type="Pfam" id="PF03816"/>
    </source>
</evidence>
<dbReference type="PANTHER" id="PTHR33392:SF6">
    <property type="entry name" value="POLYISOPRENYL-TEICHOIC ACID--PEPTIDOGLYCAN TEICHOIC ACID TRANSFERASE TAGU"/>
    <property type="match status" value="1"/>
</dbReference>
<keyword evidence="6" id="KW-1185">Reference proteome</keyword>
<dbReference type="Gene3D" id="3.40.630.190">
    <property type="entry name" value="LCP protein"/>
    <property type="match status" value="1"/>
</dbReference>
<name>A0A4Y3N7A0_PAEAU</name>
<dbReference type="Proteomes" id="UP000317715">
    <property type="component" value="Unassembled WGS sequence"/>
</dbReference>
<organism evidence="5 6">
    <name type="scientific">Paenarthrobacter aurescens</name>
    <name type="common">Arthrobacter aurescens</name>
    <dbReference type="NCBI Taxonomy" id="43663"/>
    <lineage>
        <taxon>Bacteria</taxon>
        <taxon>Bacillati</taxon>
        <taxon>Actinomycetota</taxon>
        <taxon>Actinomycetes</taxon>
        <taxon>Micrococcales</taxon>
        <taxon>Micrococcaceae</taxon>
        <taxon>Paenarthrobacter</taxon>
    </lineage>
</organism>
<proteinExistence type="inferred from homology"/>
<sequence>MPLLRRSTLSQALAAANAKEHMTLSSHAQNPSAEKGSRRQKSAKKTARNVLLGFAAAVLVVGLIAGAYVFNLVQTFNAGSTTIENAFPEESTRPQKAENNTAMNILVMGSDSRGAQLEVEANASSDQRADTLMLVHIPADRKEVYSISLMRDLWMDIPGKGESKINSALAYGGVPLMVQTVESLFDQRIDHVAMIDFEGFKGLTDALGGVEVDVRVPFAPSSGPTAGQVYKAGKHTLDGDQALAFVRERWAFSDGDYQRVKNQQTYLQAVIGKIIARETLTNPVTISNMVSAVSPFVGVDETFDAAAIGNLALSLKDVRAQDTVMFTLPTLGTGTSTDGQSIVLADTAAIADVAAALSTDQLGTYVAALTR</sequence>
<dbReference type="InterPro" id="IPR050922">
    <property type="entry name" value="LytR/CpsA/Psr_CW_biosynth"/>
</dbReference>
<evidence type="ECO:0000256" key="2">
    <source>
        <dbReference type="SAM" id="MobiDB-lite"/>
    </source>
</evidence>
<dbReference type="EMBL" id="BJMD01000002">
    <property type="protein sequence ID" value="GEB17734.1"/>
    <property type="molecule type" value="Genomic_DNA"/>
</dbReference>
<protein>
    <submittedName>
        <fullName evidence="5">Transcriptional regulator</fullName>
    </submittedName>
</protein>
<feature type="compositionally biased region" description="Polar residues" evidence="2">
    <location>
        <begin position="23"/>
        <end position="32"/>
    </location>
</feature>
<comment type="caution">
    <text evidence="5">The sequence shown here is derived from an EMBL/GenBank/DDBJ whole genome shotgun (WGS) entry which is preliminary data.</text>
</comment>
<comment type="similarity">
    <text evidence="1">Belongs to the LytR/CpsA/Psr (LCP) family.</text>
</comment>